<dbReference type="OrthoDB" id="3251775at2759"/>
<feature type="transmembrane region" description="Helical" evidence="2">
    <location>
        <begin position="260"/>
        <end position="281"/>
    </location>
</feature>
<feature type="compositionally biased region" description="Basic and acidic residues" evidence="1">
    <location>
        <begin position="351"/>
        <end position="362"/>
    </location>
</feature>
<feature type="transmembrane region" description="Helical" evidence="2">
    <location>
        <begin position="20"/>
        <end position="39"/>
    </location>
</feature>
<evidence type="ECO:0000256" key="2">
    <source>
        <dbReference type="SAM" id="Phobius"/>
    </source>
</evidence>
<dbReference type="InParanoid" id="G4TP64"/>
<keyword evidence="5" id="KW-1185">Reference proteome</keyword>
<feature type="transmembrane region" description="Helical" evidence="2">
    <location>
        <begin position="142"/>
        <end position="166"/>
    </location>
</feature>
<feature type="region of interest" description="Disordered" evidence="1">
    <location>
        <begin position="351"/>
        <end position="378"/>
    </location>
</feature>
<evidence type="ECO:0000313" key="5">
    <source>
        <dbReference type="Proteomes" id="UP000007148"/>
    </source>
</evidence>
<evidence type="ECO:0000259" key="3">
    <source>
        <dbReference type="Pfam" id="PF20151"/>
    </source>
</evidence>
<keyword evidence="2" id="KW-0812">Transmembrane</keyword>
<name>G4TP64_SERID</name>
<dbReference type="EMBL" id="CAFZ01000202">
    <property type="protein sequence ID" value="CCA73111.1"/>
    <property type="molecule type" value="Genomic_DNA"/>
</dbReference>
<dbReference type="AlphaFoldDB" id="G4TP64"/>
<evidence type="ECO:0000256" key="1">
    <source>
        <dbReference type="SAM" id="MobiDB-lite"/>
    </source>
</evidence>
<feature type="transmembrane region" description="Helical" evidence="2">
    <location>
        <begin position="226"/>
        <end position="248"/>
    </location>
</feature>
<dbReference type="Pfam" id="PF20151">
    <property type="entry name" value="DUF6533"/>
    <property type="match status" value="1"/>
</dbReference>
<feature type="transmembrane region" description="Helical" evidence="2">
    <location>
        <begin position="117"/>
        <end position="135"/>
    </location>
</feature>
<evidence type="ECO:0000313" key="4">
    <source>
        <dbReference type="EMBL" id="CCA73111.1"/>
    </source>
</evidence>
<dbReference type="HOGENOM" id="CLU_035509_1_3_1"/>
<feature type="domain" description="DUF6533" evidence="3">
    <location>
        <begin position="23"/>
        <end position="67"/>
    </location>
</feature>
<organism evidence="4 5">
    <name type="scientific">Serendipita indica (strain DSM 11827)</name>
    <name type="common">Root endophyte fungus</name>
    <name type="synonym">Piriformospora indica</name>
    <dbReference type="NCBI Taxonomy" id="1109443"/>
    <lineage>
        <taxon>Eukaryota</taxon>
        <taxon>Fungi</taxon>
        <taxon>Dikarya</taxon>
        <taxon>Basidiomycota</taxon>
        <taxon>Agaricomycotina</taxon>
        <taxon>Agaricomycetes</taxon>
        <taxon>Sebacinales</taxon>
        <taxon>Serendipitaceae</taxon>
        <taxon>Serendipita</taxon>
    </lineage>
</organism>
<keyword evidence="2" id="KW-1133">Transmembrane helix</keyword>
<accession>G4TP64</accession>
<reference evidence="4 5" key="1">
    <citation type="journal article" date="2011" name="PLoS Pathog.">
        <title>Endophytic Life Strategies Decoded by Genome and Transcriptome Analyses of the Mutualistic Root Symbiont Piriformospora indica.</title>
        <authorList>
            <person name="Zuccaro A."/>
            <person name="Lahrmann U."/>
            <person name="Guldener U."/>
            <person name="Langen G."/>
            <person name="Pfiffi S."/>
            <person name="Biedenkopf D."/>
            <person name="Wong P."/>
            <person name="Samans B."/>
            <person name="Grimm C."/>
            <person name="Basiewicz M."/>
            <person name="Murat C."/>
            <person name="Martin F."/>
            <person name="Kogel K.H."/>
        </authorList>
    </citation>
    <scope>NUCLEOTIDE SEQUENCE [LARGE SCALE GENOMIC DNA]</scope>
    <source>
        <strain evidence="4 5">DSM 11827</strain>
    </source>
</reference>
<protein>
    <recommendedName>
        <fullName evidence="3">DUF6533 domain-containing protein</fullName>
    </recommendedName>
</protein>
<feature type="transmembrane region" description="Helical" evidence="2">
    <location>
        <begin position="193"/>
        <end position="214"/>
    </location>
</feature>
<dbReference type="Proteomes" id="UP000007148">
    <property type="component" value="Unassembled WGS sequence"/>
</dbReference>
<gene>
    <name evidence="4" type="ORF">PIIN_07065</name>
</gene>
<keyword evidence="2" id="KW-0472">Membrane</keyword>
<feature type="transmembrane region" description="Helical" evidence="2">
    <location>
        <begin position="90"/>
        <end position="111"/>
    </location>
</feature>
<feature type="transmembrane region" description="Helical" evidence="2">
    <location>
        <begin position="59"/>
        <end position="78"/>
    </location>
</feature>
<comment type="caution">
    <text evidence="4">The sequence shown here is derived from an EMBL/GenBank/DDBJ whole genome shotgun (WGS) entry which is preliminary data.</text>
</comment>
<proteinExistence type="predicted"/>
<sequence>MVSPNPMMEELIEALERLNLSRYLGGAALVISIYDWLILLGDESSTVWQGRWTLPKSIYYFNRLVTPVGLMTAAYQLSDQPRSKPLTAKHALIILMDIGTNTCTYSCLIYNYVNSLVLLFSFFLSNLLLTLRLVALYKRKKWIAWFLYSFLTISYLITAGLVVYTLHTFGRGLYYSQIVHACASTTKSNLMPAIFLLPAAYEFTIFTMTGVRAFHDAKLIRTSGSAPFLTVLYRGCICFLIMLGVRIWNVWIYATQPTSASYLGIYLLWATMTILSTRVYLNLVFLARGVSEHMTAEVSRVRFAPATQLGGIKMQVQTTTIADDHHVLTMKDGRRQSSMVFTKFSDAPFDVESHGSPNRDDVSVGQRSSPRDSLRQPFSSASFAVGDNAYELNSRM</sequence>
<dbReference type="InterPro" id="IPR045340">
    <property type="entry name" value="DUF6533"/>
</dbReference>